<evidence type="ECO:0000313" key="1">
    <source>
        <dbReference type="EMBL" id="KAA5541585.1"/>
    </source>
</evidence>
<accession>A0A5M6D8S3</accession>
<organism evidence="1 2">
    <name type="scientific">Adhaeribacter rhizoryzae</name>
    <dbReference type="NCBI Taxonomy" id="2607907"/>
    <lineage>
        <taxon>Bacteria</taxon>
        <taxon>Pseudomonadati</taxon>
        <taxon>Bacteroidota</taxon>
        <taxon>Cytophagia</taxon>
        <taxon>Cytophagales</taxon>
        <taxon>Hymenobacteraceae</taxon>
        <taxon>Adhaeribacter</taxon>
    </lineage>
</organism>
<dbReference type="InterPro" id="IPR059231">
    <property type="entry name" value="Leader_pinensin"/>
</dbReference>
<protein>
    <submittedName>
        <fullName evidence="1">Uncharacterized protein</fullName>
    </submittedName>
</protein>
<dbReference type="RefSeq" id="WP_150091441.1">
    <property type="nucleotide sequence ID" value="NZ_VWSF01000021.1"/>
</dbReference>
<dbReference type="AlphaFoldDB" id="A0A5M6D8S3"/>
<gene>
    <name evidence="1" type="ORF">F0145_20435</name>
</gene>
<comment type="caution">
    <text evidence="1">The sequence shown here is derived from an EMBL/GenBank/DDBJ whole genome shotgun (WGS) entry which is preliminary data.</text>
</comment>
<dbReference type="Proteomes" id="UP000323426">
    <property type="component" value="Unassembled WGS sequence"/>
</dbReference>
<evidence type="ECO:0000313" key="2">
    <source>
        <dbReference type="Proteomes" id="UP000323426"/>
    </source>
</evidence>
<proteinExistence type="predicted"/>
<reference evidence="1 2" key="1">
    <citation type="submission" date="2019-09" db="EMBL/GenBank/DDBJ databases">
        <title>Genome sequence and assembly of Adhaeribacter sp.</title>
        <authorList>
            <person name="Chhetri G."/>
        </authorList>
    </citation>
    <scope>NUCLEOTIDE SEQUENCE [LARGE SCALE GENOMIC DNA]</scope>
    <source>
        <strain evidence="1 2">DK36</strain>
    </source>
</reference>
<sequence>MKNQKLKLDQLKVQSFVTDFDKEQNQTQEINGGTGRAYCIDASQLIICMGPRLTVTRNISCFAATCNYALCNPDQIPTRIPTDFPIPTTSIGTGNLSF</sequence>
<name>A0A5M6D8S3_9BACT</name>
<dbReference type="NCBIfam" id="NF038180">
    <property type="entry name" value="leader_pinensin"/>
    <property type="match status" value="1"/>
</dbReference>
<keyword evidence="2" id="KW-1185">Reference proteome</keyword>
<dbReference type="EMBL" id="VWSF01000021">
    <property type="protein sequence ID" value="KAA5541585.1"/>
    <property type="molecule type" value="Genomic_DNA"/>
</dbReference>